<accession>A0AAE3UIH2</accession>
<dbReference type="RefSeq" id="WP_314515774.1">
    <property type="nucleotide sequence ID" value="NZ_JASJOU010000011.1"/>
</dbReference>
<organism evidence="2 3">
    <name type="scientific">Xanthocytophaga agilis</name>
    <dbReference type="NCBI Taxonomy" id="3048010"/>
    <lineage>
        <taxon>Bacteria</taxon>
        <taxon>Pseudomonadati</taxon>
        <taxon>Bacteroidota</taxon>
        <taxon>Cytophagia</taxon>
        <taxon>Cytophagales</taxon>
        <taxon>Rhodocytophagaceae</taxon>
        <taxon>Xanthocytophaga</taxon>
    </lineage>
</organism>
<name>A0AAE3UIH2_9BACT</name>
<evidence type="ECO:0000313" key="3">
    <source>
        <dbReference type="Proteomes" id="UP001232063"/>
    </source>
</evidence>
<dbReference type="EMBL" id="JASJOU010000011">
    <property type="protein sequence ID" value="MDJ1504467.1"/>
    <property type="molecule type" value="Genomic_DNA"/>
</dbReference>
<sequence>MLANQRAKVSETTLQGGGVQNKKFEFKVSEYEDNRHFFLGQFFRNLYEPSLRNLPAVNSGIQITRMEVYITNRTGTTESIRHVVAFLDLGESSSYNSFITGSTSTIPMANNANNLYSEVNADESYRSVDNASNALQSSIFQLKKGTDFELVRSARKLSSSEYTYNTQLGYLSLNTALRNDEVLAVAFEYTYLGKSYQVGELTEDYSTREPKQVIYMKMLRPASIKLNLPTWNLMMKNVYSLGTGSLTQTNFNLRIIYKDDLTGIDNPSLQQGVNTKDVPLLQVFNLDRLNSQSDPQADGNFDWIEGVTMNSQYGRVIFPVLEPFSSDYLISPHKQGTSTIPAWLDSVSEATLVNKYAFDVLYTSTKSDAQQAATKNKFYIKGQYQSSSTSSNQISLGGVNADGSSVVVTAGGKQLTLNQDYIVENDNVTILNEAILQSGEEIKISSEQQDLFQNQARTLMGARFEYVFDKDFSIGSTLLRLRERPLLHRVAIGNEPINNTMLGLDVNLKKDSRFLTRMIDKLPFVSTKEMSTITFNGEFAKLFPGVAPKVSNQAYIDDFESSETAFDMTRLPQQKWRLGSTPQLFSESSTDSLFYTYHRAKLAWYTIDNTFYRDDLPTGVTESSISNHYVRVVVPTEVFPEQSQLSVITNLSTMDLAYYPQERGMYNYNPNLDDQGRLKTDPKKNWASISRGITYDTDFDNANIQYIEFWMMDPFIEGENGKINDGYKDYEGSDRKGGDIYFNLGNISEDVMKDSRQFFENGMPINDSDEDHPVTETAWWGKVPASDWINNAFDNTSGVRDRQDIGLDGLNSTDENTYFASRFLNSVTSGTAKSIVEADPSADDYAHPLDDVYSNEGNVLVRHKKFNGYEGNSPDATTTSYSRAATTIPDNEDINSDQTISDGESYYQYKVHVVPDQMQVGQNNIVAITESPSTGIKWYQFRIPVREYTDKVGNIDGFKSIRFMRMFLTNFAQPHVFRMANFQLVANQWRVYTDDLFDKGLQLPVEPYDATFTLATVNVEENSTAGSGNLFPYKLPPNLPRDYDATTLNNRQLNEQSMRLCVEELQDRDARAVYKTTSLDLLSYKRLKMYIHAETEDATTKSSTDPLRAFVRLGTDYTDNYYEIEVKLNFSKDNDTTLANIWPSENEIDIPLELLAHVKSNRNRQGTSVLLPYSESDTVVSSDGKIKRVYRITVVGNPDYSAVQVMMLGMRNYSSTDREPKKACIWLDELRIEGFNQEGGFAATGRMNMKLADVATISAVGDITTFGFGGIDQRISARARDNTTHYNVGANINLDKFFPKGLGIKIPMYVSYERTRVTPRYNPLDPDVKLDESIESRFGTSEDAAKEFRKMVEDNTTRRNINFTNVQKVKANPQAKSHIWDLSNFALNYSYNDVTQTNITTVLYYQKIVRGGLGYTFATTSTFIEPFKKIKSLDKPSWKWLKDFNFNLLPSNIMIRGDLVRSFTKTQYRNADLSTIGTGLTTLGIAPIYQKSFLFNRTYGFQWNLTRNLLLGYNATANAIIDEPEGEINTTEIRPGFTRKDSVWSSLKTFGRMKSFQQQASAAYRLPLDKFPITNWVSADAKYSTTFQYTASSLGYADTLGVFLGNTIGNTRQRAVNGRIDLLKLYNKLPFLKKINEPARRPAAARPTARSTSGQAGAPVVARKDTVKTTYQFQLFKNLIRMLMTARSITFTYTVDESTVLPGFLPHTRFLGLDSSLLAPGLGFTLLGSQDAGIRQKAAKNGWLTQSAQLNTVFEQTWIENISAQSDLEPFKDFKIRVSIKRTRNSDYTELFRNTSDANTTAVYNSQNAVNSGSYSISFVSIGTAFKNGREVFNLFESNAIALKGRLNSLNTGEGRYDTTSQDVAIPAFIAAYTGKSLNRTKLTAFPKIPLPNWNITYAGLSKLVVFKEIFSSFSIRHSYSSTYSVGSYRTSQEYASSGLVSLNGSLDVLGSIVDVENDSAYIPVYITDRVTITERFSPLIGIDVQTTSKIKAGITYNRERTVSLITSSRQVSEITNQDVTVSIGYTKNNLKLPFRVQGEQRVLKNDVQFRCDVRFLDSKTIQRRFQGVNTPVAGNFQVSVKPTIQYAINQRVNITVYFERNVNRPVVSTSYPRSDTRFGFRMQYNLSQ</sequence>
<dbReference type="Pfam" id="PF14349">
    <property type="entry name" value="SprA_N"/>
    <property type="match status" value="1"/>
</dbReference>
<comment type="caution">
    <text evidence="2">The sequence shown here is derived from an EMBL/GenBank/DDBJ whole genome shotgun (WGS) entry which is preliminary data.</text>
</comment>
<dbReference type="InterPro" id="IPR025684">
    <property type="entry name" value="SprA_N_dom"/>
</dbReference>
<keyword evidence="3" id="KW-1185">Reference proteome</keyword>
<proteinExistence type="predicted"/>
<dbReference type="Proteomes" id="UP001232063">
    <property type="component" value="Unassembled WGS sequence"/>
</dbReference>
<dbReference type="NCBIfam" id="TIGR04189">
    <property type="entry name" value="surface_SprA"/>
    <property type="match status" value="1"/>
</dbReference>
<evidence type="ECO:0000313" key="2">
    <source>
        <dbReference type="EMBL" id="MDJ1504467.1"/>
    </source>
</evidence>
<feature type="domain" description="Gliding motility protein SprA N-terminal" evidence="1">
    <location>
        <begin position="823"/>
        <end position="1333"/>
    </location>
</feature>
<gene>
    <name evidence="2" type="primary">sprA</name>
    <name evidence="2" type="ORF">QNI22_27650</name>
</gene>
<evidence type="ECO:0000259" key="1">
    <source>
        <dbReference type="Pfam" id="PF14349"/>
    </source>
</evidence>
<protein>
    <submittedName>
        <fullName evidence="2">Cell surface protein SprA</fullName>
    </submittedName>
</protein>
<reference evidence="2" key="1">
    <citation type="submission" date="2023-05" db="EMBL/GenBank/DDBJ databases">
        <authorList>
            <person name="Zhang X."/>
        </authorList>
    </citation>
    <scope>NUCLEOTIDE SEQUENCE</scope>
    <source>
        <strain evidence="2">BD1B2-1</strain>
    </source>
</reference>
<dbReference type="InterPro" id="IPR026377">
    <property type="entry name" value="Cell_surface_SprA"/>
</dbReference>